<dbReference type="Gene3D" id="2.130.10.10">
    <property type="entry name" value="YVTN repeat-like/Quinoprotein amine dehydrogenase"/>
    <property type="match status" value="1"/>
</dbReference>
<proteinExistence type="predicted"/>
<dbReference type="InterPro" id="IPR051959">
    <property type="entry name" value="PAK1-Kinase_Regulator"/>
</dbReference>
<dbReference type="PANTHER" id="PTHR44675">
    <property type="entry name" value="PAK1 INTERACTING PROTEIN 1"/>
    <property type="match status" value="1"/>
</dbReference>
<dbReference type="AlphaFoldDB" id="A0AAV5HUV5"/>
<protein>
    <submittedName>
        <fullName evidence="1">Uncharacterized protein</fullName>
    </submittedName>
</protein>
<dbReference type="EMBL" id="BPVZ01000006">
    <property type="protein sequence ID" value="GKU92618.1"/>
    <property type="molecule type" value="Genomic_DNA"/>
</dbReference>
<reference evidence="1 2" key="1">
    <citation type="journal article" date="2021" name="Commun. Biol.">
        <title>The genome of Shorea leprosula (Dipterocarpaceae) highlights the ecological relevance of drought in aseasonal tropical rainforests.</title>
        <authorList>
            <person name="Ng K.K.S."/>
            <person name="Kobayashi M.J."/>
            <person name="Fawcett J.A."/>
            <person name="Hatakeyama M."/>
            <person name="Paape T."/>
            <person name="Ng C.H."/>
            <person name="Ang C.C."/>
            <person name="Tnah L.H."/>
            <person name="Lee C.T."/>
            <person name="Nishiyama T."/>
            <person name="Sese J."/>
            <person name="O'Brien M.J."/>
            <person name="Copetti D."/>
            <person name="Mohd Noor M.I."/>
            <person name="Ong R.C."/>
            <person name="Putra M."/>
            <person name="Sireger I.Z."/>
            <person name="Indrioko S."/>
            <person name="Kosugi Y."/>
            <person name="Izuno A."/>
            <person name="Isagi Y."/>
            <person name="Lee S.L."/>
            <person name="Shimizu K.K."/>
        </authorList>
    </citation>
    <scope>NUCLEOTIDE SEQUENCE [LARGE SCALE GENOMIC DNA]</scope>
    <source>
        <strain evidence="1">214</strain>
    </source>
</reference>
<evidence type="ECO:0000313" key="1">
    <source>
        <dbReference type="EMBL" id="GKU92618.1"/>
    </source>
</evidence>
<comment type="caution">
    <text evidence="1">The sequence shown here is derived from an EMBL/GenBank/DDBJ whole genome shotgun (WGS) entry which is preliminary data.</text>
</comment>
<gene>
    <name evidence="1" type="ORF">SLEP1_g6326</name>
</gene>
<sequence length="192" mass="21132">MIPSISSTAHLLPPLAPFTTSPTPSLPSISIFDTEPFVLLKSFWAHKKGINNFSVHPSGKLALSVSRDGCLAMFNFIRGKWSFCGRFGREATLVKFEVSGESFFMISEKKVGVHVAEDARLLFELEIRKRVLCAAPGDVNSLCTHFAVLFMPVTLLSTLEGKLLSQSGILFTGGEAYNCSMEYKQWKGGLLH</sequence>
<dbReference type="InterPro" id="IPR001680">
    <property type="entry name" value="WD40_rpt"/>
</dbReference>
<evidence type="ECO:0000313" key="2">
    <source>
        <dbReference type="Proteomes" id="UP001054252"/>
    </source>
</evidence>
<dbReference type="Proteomes" id="UP001054252">
    <property type="component" value="Unassembled WGS sequence"/>
</dbReference>
<organism evidence="1 2">
    <name type="scientific">Rubroshorea leprosula</name>
    <dbReference type="NCBI Taxonomy" id="152421"/>
    <lineage>
        <taxon>Eukaryota</taxon>
        <taxon>Viridiplantae</taxon>
        <taxon>Streptophyta</taxon>
        <taxon>Embryophyta</taxon>
        <taxon>Tracheophyta</taxon>
        <taxon>Spermatophyta</taxon>
        <taxon>Magnoliopsida</taxon>
        <taxon>eudicotyledons</taxon>
        <taxon>Gunneridae</taxon>
        <taxon>Pentapetalae</taxon>
        <taxon>rosids</taxon>
        <taxon>malvids</taxon>
        <taxon>Malvales</taxon>
        <taxon>Dipterocarpaceae</taxon>
        <taxon>Rubroshorea</taxon>
    </lineage>
</organism>
<dbReference type="InterPro" id="IPR015943">
    <property type="entry name" value="WD40/YVTN_repeat-like_dom_sf"/>
</dbReference>
<keyword evidence="2" id="KW-1185">Reference proteome</keyword>
<dbReference type="PANTHER" id="PTHR44675:SF1">
    <property type="entry name" value="P21-ACTIVATED PROTEIN KINASE-INTERACTING PROTEIN 1"/>
    <property type="match status" value="1"/>
</dbReference>
<accession>A0AAV5HUV5</accession>
<dbReference type="InterPro" id="IPR036322">
    <property type="entry name" value="WD40_repeat_dom_sf"/>
</dbReference>
<dbReference type="SMART" id="SM00320">
    <property type="entry name" value="WD40"/>
    <property type="match status" value="1"/>
</dbReference>
<dbReference type="SUPFAM" id="SSF50978">
    <property type="entry name" value="WD40 repeat-like"/>
    <property type="match status" value="1"/>
</dbReference>
<name>A0AAV5HUV5_9ROSI</name>